<organism evidence="11 12">
    <name type="scientific">Kocuria marina subsp. indica</name>
    <dbReference type="NCBI Taxonomy" id="1049583"/>
    <lineage>
        <taxon>Bacteria</taxon>
        <taxon>Bacillati</taxon>
        <taxon>Actinomycetota</taxon>
        <taxon>Actinomycetes</taxon>
        <taxon>Micrococcales</taxon>
        <taxon>Micrococcaceae</taxon>
        <taxon>Kocuria</taxon>
    </lineage>
</organism>
<keyword evidence="4 7" id="KW-0547">Nucleotide-binding</keyword>
<dbReference type="Pfam" id="PF00370">
    <property type="entry name" value="FGGY_N"/>
    <property type="match status" value="1"/>
</dbReference>
<evidence type="ECO:0000256" key="3">
    <source>
        <dbReference type="ARBA" id="ARBA00022679"/>
    </source>
</evidence>
<dbReference type="InterPro" id="IPR006000">
    <property type="entry name" value="Xylulokinase"/>
</dbReference>
<dbReference type="GO" id="GO:0005998">
    <property type="term" value="P:xylulose catabolic process"/>
    <property type="evidence" value="ECO:0007669"/>
    <property type="project" value="UniProtKB-UniRule"/>
</dbReference>
<sequence length="481" mass="50594">MTTVVGIDSSTQSCKVVVVDTHTGRTLAHASAPHPDGTSVDPAAWLAALRTAWRDSGVPDRDDVVGVAVAGQQHGMVAVDRHGEPVHDALLWNDVRSAPQAARMLAEHGTEWWMDRVDMAPVPSMTLSKLAWLREKEPEAASRVERVMLPHDWLTLQLCGEFVTDRSDASGTGYYDAAHDRYRPELLEEYFGAVPQLPRVLAAGEAAGTLGEDWGCGSGVVVGPGAGDNAAAALGLGLGEGEVTISVGTSGTVFACSAEPPRDPSGVTAGFADATGRFLPLLCTINAARVMTSTAELLGVGLDEFTRLATSGAADAGGLTLLPYFDGERTPNLPEATGRLDGVTRASLTRENLARAAVLSVANSLADCLSVLRGLDVAVERVLLIGGGAKSEALCSVLPDTLGMPVDVPDTGEYVALGAARQAAWVATGSFPEWERSVGRRLHPTSDTGAQRFRQRYGDARANLETELAADPTDRRPEPTD</sequence>
<proteinExistence type="inferred from homology"/>
<feature type="binding site" evidence="7">
    <location>
        <begin position="73"/>
        <end position="74"/>
    </location>
    <ligand>
        <name>substrate</name>
    </ligand>
</feature>
<dbReference type="Proteomes" id="UP000471026">
    <property type="component" value="Unassembled WGS sequence"/>
</dbReference>
<comment type="similarity">
    <text evidence="1 7 8">Belongs to the FGGY kinase family.</text>
</comment>
<dbReference type="GO" id="GO:0005524">
    <property type="term" value="F:ATP binding"/>
    <property type="evidence" value="ECO:0007669"/>
    <property type="project" value="UniProtKB-UniRule"/>
</dbReference>
<accession>A0A6N9QY34</accession>
<dbReference type="GO" id="GO:0042732">
    <property type="term" value="P:D-xylose metabolic process"/>
    <property type="evidence" value="ECO:0007669"/>
    <property type="project" value="UniProtKB-KW"/>
</dbReference>
<keyword evidence="5 7" id="KW-0418">Kinase</keyword>
<dbReference type="EMBL" id="WMHZ01000004">
    <property type="protein sequence ID" value="NDO77361.1"/>
    <property type="molecule type" value="Genomic_DNA"/>
</dbReference>
<dbReference type="NCBIfam" id="TIGR01312">
    <property type="entry name" value="XylB"/>
    <property type="match status" value="1"/>
</dbReference>
<evidence type="ECO:0000256" key="4">
    <source>
        <dbReference type="ARBA" id="ARBA00022741"/>
    </source>
</evidence>
<dbReference type="HAMAP" id="MF_02220">
    <property type="entry name" value="XylB"/>
    <property type="match status" value="1"/>
</dbReference>
<evidence type="ECO:0000256" key="1">
    <source>
        <dbReference type="ARBA" id="ARBA00009156"/>
    </source>
</evidence>
<evidence type="ECO:0000313" key="11">
    <source>
        <dbReference type="EMBL" id="NDO77361.1"/>
    </source>
</evidence>
<evidence type="ECO:0000256" key="5">
    <source>
        <dbReference type="ARBA" id="ARBA00022777"/>
    </source>
</evidence>
<dbReference type="InterPro" id="IPR018484">
    <property type="entry name" value="FGGY_N"/>
</dbReference>
<keyword evidence="6 7" id="KW-0067">ATP-binding</keyword>
<feature type="site" description="Important for activity" evidence="7">
    <location>
        <position position="8"/>
    </location>
</feature>
<dbReference type="Pfam" id="PF02782">
    <property type="entry name" value="FGGY_C"/>
    <property type="match status" value="1"/>
</dbReference>
<reference evidence="11 12" key="1">
    <citation type="submission" date="2019-11" db="EMBL/GenBank/DDBJ databases">
        <title>Draft genome sequence of Kocuria indica DP-K7, a methyl red degrading Actinobacterium.</title>
        <authorList>
            <person name="Kumaran S."/>
            <person name="Tischler D."/>
            <person name="Ngo A.C.R."/>
            <person name="Schultes F."/>
        </authorList>
    </citation>
    <scope>NUCLEOTIDE SEQUENCE [LARGE SCALE GENOMIC DNA]</scope>
    <source>
        <strain evidence="11 12">DP-K7</strain>
    </source>
</reference>
<keyword evidence="2 7" id="KW-0859">Xylose metabolism</keyword>
<feature type="domain" description="Carbohydrate kinase FGGY N-terminal" evidence="9">
    <location>
        <begin position="4"/>
        <end position="235"/>
    </location>
</feature>
<dbReference type="PANTHER" id="PTHR43095:SF5">
    <property type="entry name" value="XYLULOSE KINASE"/>
    <property type="match status" value="1"/>
</dbReference>
<dbReference type="Gene3D" id="3.30.420.40">
    <property type="match status" value="2"/>
</dbReference>
<evidence type="ECO:0000256" key="8">
    <source>
        <dbReference type="RuleBase" id="RU364073"/>
    </source>
</evidence>
<dbReference type="PIRSF" id="PIRSF000538">
    <property type="entry name" value="GlpK"/>
    <property type="match status" value="1"/>
</dbReference>
<gene>
    <name evidence="7 8 11" type="primary">xylB</name>
    <name evidence="11" type="ORF">GKZ75_03700</name>
</gene>
<dbReference type="EC" id="2.7.1.17" evidence="7 8"/>
<dbReference type="InterPro" id="IPR043129">
    <property type="entry name" value="ATPase_NBD"/>
</dbReference>
<dbReference type="GO" id="GO:0004856">
    <property type="term" value="F:D-xylulokinase activity"/>
    <property type="evidence" value="ECO:0007669"/>
    <property type="project" value="UniProtKB-UniRule"/>
</dbReference>
<evidence type="ECO:0000256" key="7">
    <source>
        <dbReference type="HAMAP-Rule" id="MF_02220"/>
    </source>
</evidence>
<keyword evidence="7 8" id="KW-0119">Carbohydrate metabolism</keyword>
<feature type="active site" description="Proton acceptor" evidence="7">
    <location>
        <position position="228"/>
    </location>
</feature>
<evidence type="ECO:0000313" key="12">
    <source>
        <dbReference type="Proteomes" id="UP000471026"/>
    </source>
</evidence>
<protein>
    <recommendedName>
        <fullName evidence="7 8">Xylulose kinase</fullName>
        <shortName evidence="7 8">Xylulokinase</shortName>
        <ecNumber evidence="7 8">2.7.1.17</ecNumber>
    </recommendedName>
</protein>
<dbReference type="InterPro" id="IPR050406">
    <property type="entry name" value="FGGY_Carb_Kinase"/>
</dbReference>
<name>A0A6N9QY34_9MICC</name>
<comment type="caution">
    <text evidence="11">The sequence shown here is derived from an EMBL/GenBank/DDBJ whole genome shotgun (WGS) entry which is preliminary data.</text>
</comment>
<evidence type="ECO:0000259" key="10">
    <source>
        <dbReference type="Pfam" id="PF02782"/>
    </source>
</evidence>
<feature type="domain" description="Carbohydrate kinase FGGY C-terminal" evidence="10">
    <location>
        <begin position="244"/>
        <end position="425"/>
    </location>
</feature>
<comment type="function">
    <text evidence="7">Catalyzes the phosphorylation of D-xylulose to D-xylulose 5-phosphate.</text>
</comment>
<dbReference type="InterPro" id="IPR018485">
    <property type="entry name" value="FGGY_C"/>
</dbReference>
<dbReference type="CDD" id="cd07809">
    <property type="entry name" value="ASKHA_NBD_FGGY_BaXK-like"/>
    <property type="match status" value="1"/>
</dbReference>
<keyword evidence="3 7" id="KW-0808">Transferase</keyword>
<evidence type="ECO:0000256" key="6">
    <source>
        <dbReference type="ARBA" id="ARBA00022840"/>
    </source>
</evidence>
<dbReference type="SUPFAM" id="SSF53067">
    <property type="entry name" value="Actin-like ATPase domain"/>
    <property type="match status" value="2"/>
</dbReference>
<dbReference type="PANTHER" id="PTHR43095">
    <property type="entry name" value="SUGAR KINASE"/>
    <property type="match status" value="1"/>
</dbReference>
<comment type="catalytic activity">
    <reaction evidence="7 8">
        <text>D-xylulose + ATP = D-xylulose 5-phosphate + ADP + H(+)</text>
        <dbReference type="Rhea" id="RHEA:10964"/>
        <dbReference type="ChEBI" id="CHEBI:15378"/>
        <dbReference type="ChEBI" id="CHEBI:17140"/>
        <dbReference type="ChEBI" id="CHEBI:30616"/>
        <dbReference type="ChEBI" id="CHEBI:57737"/>
        <dbReference type="ChEBI" id="CHEBI:456216"/>
        <dbReference type="EC" id="2.7.1.17"/>
    </reaction>
</comment>
<dbReference type="RefSeq" id="WP_162228849.1">
    <property type="nucleotide sequence ID" value="NZ_WMHZ01000004.1"/>
</dbReference>
<dbReference type="InterPro" id="IPR000577">
    <property type="entry name" value="Carb_kinase_FGGY"/>
</dbReference>
<evidence type="ECO:0000256" key="2">
    <source>
        <dbReference type="ARBA" id="ARBA00022629"/>
    </source>
</evidence>
<evidence type="ECO:0000259" key="9">
    <source>
        <dbReference type="Pfam" id="PF00370"/>
    </source>
</evidence>
<dbReference type="AlphaFoldDB" id="A0A6N9QY34"/>